<organism evidence="12 13">
    <name type="scientific">Candidatus Nitrosymbiomonas proteolyticus</name>
    <dbReference type="NCBI Taxonomy" id="2608984"/>
    <lineage>
        <taxon>Bacteria</taxon>
        <taxon>Bacillati</taxon>
        <taxon>Armatimonadota</taxon>
        <taxon>Armatimonadota incertae sedis</taxon>
        <taxon>Candidatus Nitrosymbiomonas</taxon>
    </lineage>
</organism>
<dbReference type="HAMAP" id="MF_00823">
    <property type="entry name" value="AcetylCoA_CT_alpha"/>
    <property type="match status" value="1"/>
</dbReference>
<keyword evidence="10" id="KW-0963">Cytoplasm</keyword>
<evidence type="ECO:0000313" key="13">
    <source>
        <dbReference type="Proteomes" id="UP000662873"/>
    </source>
</evidence>
<keyword evidence="4 10" id="KW-0547">Nucleotide-binding</keyword>
<dbReference type="InterPro" id="IPR001095">
    <property type="entry name" value="Acetyl_CoA_COase_a_su"/>
</dbReference>
<keyword evidence="8 10" id="KW-0275">Fatty acid biosynthesis</keyword>
<evidence type="ECO:0000313" key="12">
    <source>
        <dbReference type="EMBL" id="BBO23664.1"/>
    </source>
</evidence>
<feature type="domain" description="CoA carboxyltransferase C-terminal" evidence="11">
    <location>
        <begin position="37"/>
        <end position="298"/>
    </location>
</feature>
<dbReference type="PROSITE" id="PS50989">
    <property type="entry name" value="COA_CT_CTER"/>
    <property type="match status" value="1"/>
</dbReference>
<protein>
    <recommendedName>
        <fullName evidence="10">Acetyl-coenzyme A carboxylase carboxyl transferase subunit alpha</fullName>
        <shortName evidence="10">ACCase subunit alpha</shortName>
        <shortName evidence="10">Acetyl-CoA carboxylase carboxyltransferase subunit alpha</shortName>
        <ecNumber evidence="10">2.1.3.15</ecNumber>
    </recommendedName>
</protein>
<dbReference type="Pfam" id="PF03255">
    <property type="entry name" value="ACCA"/>
    <property type="match status" value="1"/>
</dbReference>
<dbReference type="InterPro" id="IPR029045">
    <property type="entry name" value="ClpP/crotonase-like_dom_sf"/>
</dbReference>
<evidence type="ECO:0000256" key="10">
    <source>
        <dbReference type="HAMAP-Rule" id="MF_00823"/>
    </source>
</evidence>
<dbReference type="AlphaFoldDB" id="A0A809SE67"/>
<evidence type="ECO:0000256" key="1">
    <source>
        <dbReference type="ARBA" id="ARBA00004956"/>
    </source>
</evidence>
<dbReference type="EC" id="2.1.3.15" evidence="10"/>
<dbReference type="NCBIfam" id="NF004344">
    <property type="entry name" value="PRK05724.1"/>
    <property type="match status" value="1"/>
</dbReference>
<accession>A0A809SE67</accession>
<dbReference type="Gene3D" id="3.90.226.10">
    <property type="entry name" value="2-enoyl-CoA Hydratase, Chain A, domain 1"/>
    <property type="match status" value="1"/>
</dbReference>
<dbReference type="SUPFAM" id="SSF52096">
    <property type="entry name" value="ClpP/crotonase"/>
    <property type="match status" value="1"/>
</dbReference>
<evidence type="ECO:0000259" key="11">
    <source>
        <dbReference type="PROSITE" id="PS50989"/>
    </source>
</evidence>
<keyword evidence="2 10" id="KW-0444">Lipid biosynthesis</keyword>
<dbReference type="GO" id="GO:0016743">
    <property type="term" value="F:carboxyl- or carbamoyltransferase activity"/>
    <property type="evidence" value="ECO:0007669"/>
    <property type="project" value="UniProtKB-UniRule"/>
</dbReference>
<dbReference type="NCBIfam" id="TIGR00513">
    <property type="entry name" value="accA"/>
    <property type="match status" value="1"/>
</dbReference>
<proteinExistence type="inferred from homology"/>
<reference evidence="12" key="1">
    <citation type="journal article" name="DNA Res.">
        <title>The physiological potential of anammox bacteria as revealed by their core genome structure.</title>
        <authorList>
            <person name="Okubo T."/>
            <person name="Toyoda A."/>
            <person name="Fukuhara K."/>
            <person name="Uchiyama I."/>
            <person name="Harigaya Y."/>
            <person name="Kuroiwa M."/>
            <person name="Suzuki T."/>
            <person name="Murakami Y."/>
            <person name="Suwa Y."/>
            <person name="Takami H."/>
        </authorList>
    </citation>
    <scope>NUCLEOTIDE SEQUENCE</scope>
    <source>
        <strain evidence="12">317325-2</strain>
    </source>
</reference>
<name>A0A809SE67_9BACT</name>
<dbReference type="GO" id="GO:0003989">
    <property type="term" value="F:acetyl-CoA carboxylase activity"/>
    <property type="evidence" value="ECO:0007669"/>
    <property type="project" value="InterPro"/>
</dbReference>
<dbReference type="PANTHER" id="PTHR42853:SF3">
    <property type="entry name" value="ACETYL-COENZYME A CARBOXYLASE CARBOXYL TRANSFERASE SUBUNIT ALPHA, CHLOROPLASTIC"/>
    <property type="match status" value="1"/>
</dbReference>
<evidence type="ECO:0000256" key="9">
    <source>
        <dbReference type="ARBA" id="ARBA00049152"/>
    </source>
</evidence>
<keyword evidence="7 10" id="KW-0443">Lipid metabolism</keyword>
<dbReference type="GO" id="GO:0006633">
    <property type="term" value="P:fatty acid biosynthetic process"/>
    <property type="evidence" value="ECO:0007669"/>
    <property type="project" value="UniProtKB-KW"/>
</dbReference>
<dbReference type="PRINTS" id="PR01069">
    <property type="entry name" value="ACCCTRFRASEA"/>
</dbReference>
<comment type="subcellular location">
    <subcellularLocation>
        <location evidence="10">Cytoplasm</location>
    </subcellularLocation>
</comment>
<comment type="function">
    <text evidence="10">Component of the acetyl coenzyme A carboxylase (ACC) complex. First, biotin carboxylase catalyzes the carboxylation of biotin on its carrier protein (BCCP) and then the CO(2) group is transferred by the carboxyltransferase to acetyl-CoA to form malonyl-CoA.</text>
</comment>
<evidence type="ECO:0000256" key="5">
    <source>
        <dbReference type="ARBA" id="ARBA00022832"/>
    </source>
</evidence>
<keyword evidence="5 10" id="KW-0276">Fatty acid metabolism</keyword>
<dbReference type="InterPro" id="IPR011763">
    <property type="entry name" value="COA_CT_C"/>
</dbReference>
<evidence type="ECO:0000256" key="3">
    <source>
        <dbReference type="ARBA" id="ARBA00022679"/>
    </source>
</evidence>
<evidence type="ECO:0000256" key="7">
    <source>
        <dbReference type="ARBA" id="ARBA00023098"/>
    </source>
</evidence>
<dbReference type="Proteomes" id="UP000662873">
    <property type="component" value="Chromosome"/>
</dbReference>
<comment type="similarity">
    <text evidence="10">Belongs to the AccA family.</text>
</comment>
<keyword evidence="6 10" id="KW-0067">ATP-binding</keyword>
<evidence type="ECO:0000256" key="6">
    <source>
        <dbReference type="ARBA" id="ARBA00022840"/>
    </source>
</evidence>
<dbReference type="UniPathway" id="UPA00655">
    <property type="reaction ID" value="UER00711"/>
</dbReference>
<dbReference type="PANTHER" id="PTHR42853">
    <property type="entry name" value="ACETYL-COENZYME A CARBOXYLASE CARBOXYL TRANSFERASE SUBUNIT ALPHA"/>
    <property type="match status" value="1"/>
</dbReference>
<dbReference type="KEGG" id="npy:NPRO_12590"/>
<comment type="subunit">
    <text evidence="10">Acetyl-CoA carboxylase is a heterohexamer composed of biotin carboxyl carrier protein (AccB), biotin carboxylase (AccC) and two subunits each of ACCase subunit alpha (AccA) and ACCase subunit beta (AccD).</text>
</comment>
<dbReference type="GO" id="GO:2001295">
    <property type="term" value="P:malonyl-CoA biosynthetic process"/>
    <property type="evidence" value="ECO:0007669"/>
    <property type="project" value="UniProtKB-UniRule"/>
</dbReference>
<keyword evidence="3 10" id="KW-0808">Transferase</keyword>
<evidence type="ECO:0000256" key="8">
    <source>
        <dbReference type="ARBA" id="ARBA00023160"/>
    </source>
</evidence>
<sequence length="330" mass="36136">MAAKTWKEWEKPLIELEAGLAKLKQQVEALAGPQRVALEEKIEDLERRRDNYINVMYSRLGPWEKVLVARAEKRPYTLDYINALFTDFVELEGDRRFGADKAIVGGPARFEGRPVMVLGHQKGRNIQERALRNFGMAKPEGYRKAIRLMDMADRFRMPVVTFVDTPAADPGVESESRGISEAIAASMLKMFELQTPVVSVVIGEGGSGGAIGIACANTVLMLEHSIYSVIPPEGCAAILWRDPEKAPQAAAALKLTADNALELGLVDKVLPEPRGGAHRDPAEAAQVVRGAVSESLANLLPLAPEQLRAQRYEKFRAMGRTLGPNAVANV</sequence>
<evidence type="ECO:0000256" key="2">
    <source>
        <dbReference type="ARBA" id="ARBA00022516"/>
    </source>
</evidence>
<gene>
    <name evidence="10" type="primary">accA</name>
    <name evidence="12" type="ORF">NPRO_12590</name>
</gene>
<dbReference type="GO" id="GO:0005524">
    <property type="term" value="F:ATP binding"/>
    <property type="evidence" value="ECO:0007669"/>
    <property type="project" value="UniProtKB-KW"/>
</dbReference>
<dbReference type="GO" id="GO:0009317">
    <property type="term" value="C:acetyl-CoA carboxylase complex"/>
    <property type="evidence" value="ECO:0007669"/>
    <property type="project" value="InterPro"/>
</dbReference>
<evidence type="ECO:0000256" key="4">
    <source>
        <dbReference type="ARBA" id="ARBA00022741"/>
    </source>
</evidence>
<comment type="catalytic activity">
    <reaction evidence="9 10">
        <text>N(6)-carboxybiotinyl-L-lysyl-[protein] + acetyl-CoA = N(6)-biotinyl-L-lysyl-[protein] + malonyl-CoA</text>
        <dbReference type="Rhea" id="RHEA:54728"/>
        <dbReference type="Rhea" id="RHEA-COMP:10505"/>
        <dbReference type="Rhea" id="RHEA-COMP:10506"/>
        <dbReference type="ChEBI" id="CHEBI:57288"/>
        <dbReference type="ChEBI" id="CHEBI:57384"/>
        <dbReference type="ChEBI" id="CHEBI:83144"/>
        <dbReference type="ChEBI" id="CHEBI:83145"/>
        <dbReference type="EC" id="2.1.3.15"/>
    </reaction>
</comment>
<comment type="pathway">
    <text evidence="1 10">Lipid metabolism; malonyl-CoA biosynthesis; malonyl-CoA from acetyl-CoA: step 1/1.</text>
</comment>
<dbReference type="EMBL" id="AP021858">
    <property type="protein sequence ID" value="BBO23664.1"/>
    <property type="molecule type" value="Genomic_DNA"/>
</dbReference>
<dbReference type="NCBIfam" id="NF041504">
    <property type="entry name" value="AccA_sub"/>
    <property type="match status" value="1"/>
</dbReference>